<dbReference type="AlphaFoldDB" id="A0A484IBP2"/>
<keyword evidence="2" id="KW-1185">Reference proteome</keyword>
<accession>A0A484IBP2</accession>
<reference evidence="1 2" key="1">
    <citation type="submission" date="2019-02" db="EMBL/GenBank/DDBJ databases">
        <authorList>
            <person name="Lehtovirta-Morley E L."/>
        </authorList>
    </citation>
    <scope>NUCLEOTIDE SEQUENCE [LARGE SCALE GENOMIC DNA]</scope>
    <source>
        <strain evidence="1">NFRAN1</strain>
    </source>
</reference>
<protein>
    <submittedName>
        <fullName evidence="1">Uncharacterized protein</fullName>
    </submittedName>
</protein>
<dbReference type="Proteomes" id="UP000294299">
    <property type="component" value="Chromosome NFRAN"/>
</dbReference>
<evidence type="ECO:0000313" key="1">
    <source>
        <dbReference type="EMBL" id="VFJ13455.1"/>
    </source>
</evidence>
<sequence length="124" mass="13768">MNTRLFFKFSLMSSLLTFVFFVPGHIEPSFAQLHGMLGGHVVNIENYQFQNTIGCSVTMQLTDSPPSMVVLLSSDSNLCNTFLTSFQNNYLVVSEVSFLLSPPPSPSGNWNVPVFTVFSATIYE</sequence>
<proteinExistence type="predicted"/>
<evidence type="ECO:0000313" key="2">
    <source>
        <dbReference type="Proteomes" id="UP000294299"/>
    </source>
</evidence>
<dbReference type="EMBL" id="LR216287">
    <property type="protein sequence ID" value="VFJ13455.1"/>
    <property type="molecule type" value="Genomic_DNA"/>
</dbReference>
<dbReference type="KEGG" id="nfn:NFRAN_1133"/>
<organism evidence="1 2">
    <name type="scientific">Candidatus Nitrosocosmicus franklandianus</name>
    <dbReference type="NCBI Taxonomy" id="1798806"/>
    <lineage>
        <taxon>Archaea</taxon>
        <taxon>Nitrososphaerota</taxon>
        <taxon>Nitrososphaeria</taxon>
        <taxon>Nitrososphaerales</taxon>
        <taxon>Nitrososphaeraceae</taxon>
        <taxon>Candidatus Nitrosocosmicus</taxon>
    </lineage>
</organism>
<gene>
    <name evidence="1" type="ORF">NFRAN_1133</name>
</gene>
<name>A0A484IBP2_9ARCH</name>